<dbReference type="GO" id="GO:0030134">
    <property type="term" value="C:COPII-coated ER to Golgi transport vesicle"/>
    <property type="evidence" value="ECO:0007669"/>
    <property type="project" value="TreeGrafter"/>
</dbReference>
<evidence type="ECO:0000313" key="9">
    <source>
        <dbReference type="Proteomes" id="UP000612055"/>
    </source>
</evidence>
<name>A0A836C546_9CHLO</name>
<protein>
    <recommendedName>
        <fullName evidence="10">Protein TEX261</fullName>
    </recommendedName>
</protein>
<evidence type="ECO:0000256" key="1">
    <source>
        <dbReference type="ARBA" id="ARBA00004141"/>
    </source>
</evidence>
<dbReference type="PANTHER" id="PTHR13144:SF0">
    <property type="entry name" value="PROTEIN TEX261"/>
    <property type="match status" value="1"/>
</dbReference>
<dbReference type="EMBL" id="JAEHOE010000006">
    <property type="protein sequence ID" value="KAG2499603.1"/>
    <property type="molecule type" value="Genomic_DNA"/>
</dbReference>
<comment type="caution">
    <text evidence="8">The sequence shown here is derived from an EMBL/GenBank/DDBJ whole genome shotgun (WGS) entry which is preliminary data.</text>
</comment>
<reference evidence="8" key="1">
    <citation type="journal article" date="2020" name="bioRxiv">
        <title>Comparative genomics of Chlamydomonas.</title>
        <authorList>
            <person name="Craig R.J."/>
            <person name="Hasan A.R."/>
            <person name="Ness R.W."/>
            <person name="Keightley P.D."/>
        </authorList>
    </citation>
    <scope>NUCLEOTIDE SEQUENCE</scope>
    <source>
        <strain evidence="8">CCAP 11/70</strain>
    </source>
</reference>
<evidence type="ECO:0008006" key="10">
    <source>
        <dbReference type="Google" id="ProtNLM"/>
    </source>
</evidence>
<feature type="region of interest" description="Disordered" evidence="6">
    <location>
        <begin position="195"/>
        <end position="215"/>
    </location>
</feature>
<evidence type="ECO:0000256" key="5">
    <source>
        <dbReference type="ARBA" id="ARBA00023136"/>
    </source>
</evidence>
<evidence type="ECO:0000256" key="3">
    <source>
        <dbReference type="ARBA" id="ARBA00022692"/>
    </source>
</evidence>
<sequence>MHLTFEEAIGYMGVWIFVCGMILSLIVGLYYLAELVEEHLKTTKKVIIHCIQGLVPVLLLLWALHGVDAATMLPTVGAPLCYLRVVSKSFPYLSFKDPLMILGSVLTVASHVMWMRYHMSTFHHISVVLGFFLLVVWLIPFMILISLAANENALPGASSGMPLSMVGGGGGGSAGGAAGEGGARRERQKRTWVTSLLQSLSGPPTAGPRGKDHSW</sequence>
<dbReference type="Pfam" id="PF04148">
    <property type="entry name" value="Erv26"/>
    <property type="match status" value="1"/>
</dbReference>
<dbReference type="InterPro" id="IPR007277">
    <property type="entry name" value="Svp26/Tex261"/>
</dbReference>
<comment type="subcellular location">
    <subcellularLocation>
        <location evidence="1">Membrane</location>
        <topology evidence="1">Multi-pass membrane protein</topology>
    </subcellularLocation>
</comment>
<evidence type="ECO:0000313" key="8">
    <source>
        <dbReference type="EMBL" id="KAG2499603.1"/>
    </source>
</evidence>
<organism evidence="8 9">
    <name type="scientific">Edaphochlamys debaryana</name>
    <dbReference type="NCBI Taxonomy" id="47281"/>
    <lineage>
        <taxon>Eukaryota</taxon>
        <taxon>Viridiplantae</taxon>
        <taxon>Chlorophyta</taxon>
        <taxon>core chlorophytes</taxon>
        <taxon>Chlorophyceae</taxon>
        <taxon>CS clade</taxon>
        <taxon>Chlamydomonadales</taxon>
        <taxon>Chlamydomonadales incertae sedis</taxon>
        <taxon>Edaphochlamys</taxon>
    </lineage>
</organism>
<proteinExistence type="inferred from homology"/>
<feature type="transmembrane region" description="Helical" evidence="7">
    <location>
        <begin position="98"/>
        <end position="115"/>
    </location>
</feature>
<keyword evidence="9" id="KW-1185">Reference proteome</keyword>
<evidence type="ECO:0000256" key="7">
    <source>
        <dbReference type="SAM" id="Phobius"/>
    </source>
</evidence>
<dbReference type="PANTHER" id="PTHR13144">
    <property type="entry name" value="TEX261 PROTEIN"/>
    <property type="match status" value="1"/>
</dbReference>
<feature type="transmembrane region" description="Helical" evidence="7">
    <location>
        <begin position="12"/>
        <end position="33"/>
    </location>
</feature>
<keyword evidence="4 7" id="KW-1133">Transmembrane helix</keyword>
<keyword evidence="5 7" id="KW-0472">Membrane</keyword>
<comment type="similarity">
    <text evidence="2">Belongs to the SVP26 family.</text>
</comment>
<evidence type="ECO:0000256" key="4">
    <source>
        <dbReference type="ARBA" id="ARBA00022989"/>
    </source>
</evidence>
<dbReference type="GO" id="GO:0006888">
    <property type="term" value="P:endoplasmic reticulum to Golgi vesicle-mediated transport"/>
    <property type="evidence" value="ECO:0007669"/>
    <property type="project" value="InterPro"/>
</dbReference>
<feature type="transmembrane region" description="Helical" evidence="7">
    <location>
        <begin position="45"/>
        <end position="64"/>
    </location>
</feature>
<dbReference type="OrthoDB" id="28257at2759"/>
<keyword evidence="3 7" id="KW-0812">Transmembrane</keyword>
<gene>
    <name evidence="8" type="ORF">HYH03_002544</name>
</gene>
<dbReference type="Proteomes" id="UP000612055">
    <property type="component" value="Unassembled WGS sequence"/>
</dbReference>
<dbReference type="GO" id="GO:0097020">
    <property type="term" value="F:COPII receptor activity"/>
    <property type="evidence" value="ECO:0007669"/>
    <property type="project" value="InterPro"/>
</dbReference>
<accession>A0A836C546</accession>
<feature type="transmembrane region" description="Helical" evidence="7">
    <location>
        <begin position="127"/>
        <end position="149"/>
    </location>
</feature>
<dbReference type="AlphaFoldDB" id="A0A836C546"/>
<dbReference type="GO" id="GO:0005789">
    <property type="term" value="C:endoplasmic reticulum membrane"/>
    <property type="evidence" value="ECO:0007669"/>
    <property type="project" value="TreeGrafter"/>
</dbReference>
<dbReference type="GO" id="GO:0000139">
    <property type="term" value="C:Golgi membrane"/>
    <property type="evidence" value="ECO:0007669"/>
    <property type="project" value="TreeGrafter"/>
</dbReference>
<evidence type="ECO:0000256" key="2">
    <source>
        <dbReference type="ARBA" id="ARBA00008096"/>
    </source>
</evidence>
<evidence type="ECO:0000256" key="6">
    <source>
        <dbReference type="SAM" id="MobiDB-lite"/>
    </source>
</evidence>